<evidence type="ECO:0000313" key="2">
    <source>
        <dbReference type="Proteomes" id="UP000033684"/>
    </source>
</evidence>
<accession>A0A0F3IHW9</accession>
<organism evidence="1 2">
    <name type="scientific">Methylocucumis oryzae</name>
    <dbReference type="NCBI Taxonomy" id="1632867"/>
    <lineage>
        <taxon>Bacteria</taxon>
        <taxon>Pseudomonadati</taxon>
        <taxon>Pseudomonadota</taxon>
        <taxon>Gammaproteobacteria</taxon>
        <taxon>Methylococcales</taxon>
        <taxon>Methylococcaceae</taxon>
        <taxon>Methylocucumis</taxon>
    </lineage>
</organism>
<dbReference type="Gene3D" id="3.20.160.10">
    <property type="entry name" value="vpa0580 domain like"/>
    <property type="match status" value="1"/>
</dbReference>
<dbReference type="Proteomes" id="UP000033684">
    <property type="component" value="Unassembled WGS sequence"/>
</dbReference>
<comment type="caution">
    <text evidence="1">The sequence shown here is derived from an EMBL/GenBank/DDBJ whole genome shotgun (WGS) entry which is preliminary data.</text>
</comment>
<proteinExistence type="predicted"/>
<reference evidence="2" key="1">
    <citation type="submission" date="2015-03" db="EMBL/GenBank/DDBJ databases">
        <title>Draft genome sequence of a novel methanotroph (Sn10-6) isolated from flooded ricefield rhizosphere in India.</title>
        <authorList>
            <person name="Pandit P.S."/>
            <person name="Pore S.D."/>
            <person name="Arora P."/>
            <person name="Kapse N.G."/>
            <person name="Dhakephalkar P.K."/>
            <person name="Rahalkar M.C."/>
        </authorList>
    </citation>
    <scope>NUCLEOTIDE SEQUENCE [LARGE SCALE GENOMIC DNA]</scope>
    <source>
        <strain evidence="2">Sn10-6</strain>
    </source>
</reference>
<dbReference type="InterPro" id="IPR038604">
    <property type="entry name" value="HopJ_sf"/>
</dbReference>
<dbReference type="OrthoDB" id="9790826at2"/>
<dbReference type="RefSeq" id="WP_045779590.1">
    <property type="nucleotide sequence ID" value="NZ_LAJX01000132.1"/>
</dbReference>
<sequence>MSLSLFLDKIYNHHDVSFDETIRIINTYYHYQPTEFSNGIAPNKIINKAGSNEGSCRIFAFAKLHGLNPEQTLSLFGDFYRQDVLNHPSDDNHQNIRQFMRTGWQGIEFKGVALTPK</sequence>
<protein>
    <submittedName>
        <fullName evidence="1">Type III effector</fullName>
    </submittedName>
</protein>
<keyword evidence="2" id="KW-1185">Reference proteome</keyword>
<reference evidence="1 2" key="2">
    <citation type="journal article" date="2016" name="Microb. Ecol.">
        <title>Genome Characteristics of a Novel Type I Methanotroph (Sn10-6) Isolated from a Flooded Indian Rice Field.</title>
        <authorList>
            <person name="Rahalkar M.C."/>
            <person name="Pandit P.S."/>
            <person name="Dhakephalkar P.K."/>
            <person name="Pore S."/>
            <person name="Arora P."/>
            <person name="Kapse N."/>
        </authorList>
    </citation>
    <scope>NUCLEOTIDE SEQUENCE [LARGE SCALE GENOMIC DNA]</scope>
    <source>
        <strain evidence="1 2">Sn10-6</strain>
    </source>
</reference>
<dbReference type="InterPro" id="IPR014984">
    <property type="entry name" value="HopJ"/>
</dbReference>
<name>A0A0F3IHW9_9GAMM</name>
<dbReference type="EMBL" id="LAJX01000132">
    <property type="protein sequence ID" value="KJV06133.1"/>
    <property type="molecule type" value="Genomic_DNA"/>
</dbReference>
<gene>
    <name evidence="1" type="ORF">VZ94_13245</name>
</gene>
<evidence type="ECO:0000313" key="1">
    <source>
        <dbReference type="EMBL" id="KJV06133.1"/>
    </source>
</evidence>
<dbReference type="Pfam" id="PF08888">
    <property type="entry name" value="HopJ"/>
    <property type="match status" value="1"/>
</dbReference>
<dbReference type="AlphaFoldDB" id="A0A0F3IHW9"/>